<protein>
    <recommendedName>
        <fullName evidence="4">Transposase</fullName>
    </recommendedName>
</protein>
<evidence type="ECO:0000256" key="1">
    <source>
        <dbReference type="SAM" id="Phobius"/>
    </source>
</evidence>
<organism evidence="2 3">
    <name type="scientific">Sphingobium naphthae</name>
    <dbReference type="NCBI Taxonomy" id="1886786"/>
    <lineage>
        <taxon>Bacteria</taxon>
        <taxon>Pseudomonadati</taxon>
        <taxon>Pseudomonadota</taxon>
        <taxon>Alphaproteobacteria</taxon>
        <taxon>Sphingomonadales</taxon>
        <taxon>Sphingomonadaceae</taxon>
        <taxon>Sphingobium</taxon>
    </lineage>
</organism>
<sequence>MRHPRFWFGPKRVGWGYSPRTWEGWAVIGLFIAACILLKRFG</sequence>
<reference evidence="3" key="1">
    <citation type="journal article" date="2022" name="J Environ Chem Eng">
        <title>Biodegradation of petroleum oil using a constructed nonpathogenic and heavy metal-tolerant bacterial consortium isolated from marine sponges.</title>
        <authorList>
            <person name="Dechsakulwatana C."/>
            <person name="Rungsihiranrut A."/>
            <person name="Muangchinda C."/>
            <person name="Ningthoujam R."/>
            <person name="Klankeo P."/>
            <person name="Pinyakong O."/>
        </authorList>
    </citation>
    <scope>NUCLEOTIDE SEQUENCE [LARGE SCALE GENOMIC DNA]</scope>
    <source>
        <strain evidence="3">MO2-4</strain>
    </source>
</reference>
<keyword evidence="1" id="KW-0472">Membrane</keyword>
<keyword evidence="1" id="KW-1133">Transmembrane helix</keyword>
<accession>A0ABU3ZYR1</accession>
<proteinExistence type="predicted"/>
<name>A0ABU3ZYR1_9SPHN</name>
<evidence type="ECO:0000313" key="2">
    <source>
        <dbReference type="EMBL" id="MDV5824658.1"/>
    </source>
</evidence>
<dbReference type="PROSITE" id="PS51257">
    <property type="entry name" value="PROKAR_LIPOPROTEIN"/>
    <property type="match status" value="1"/>
</dbReference>
<dbReference type="Proteomes" id="UP001185984">
    <property type="component" value="Unassembled WGS sequence"/>
</dbReference>
<feature type="transmembrane region" description="Helical" evidence="1">
    <location>
        <begin position="20"/>
        <end position="38"/>
    </location>
</feature>
<evidence type="ECO:0008006" key="4">
    <source>
        <dbReference type="Google" id="ProtNLM"/>
    </source>
</evidence>
<evidence type="ECO:0000313" key="3">
    <source>
        <dbReference type="Proteomes" id="UP001185984"/>
    </source>
</evidence>
<dbReference type="EMBL" id="JAPTHD010000005">
    <property type="protein sequence ID" value="MDV5824658.1"/>
    <property type="molecule type" value="Genomic_DNA"/>
</dbReference>
<keyword evidence="1" id="KW-0812">Transmembrane</keyword>
<comment type="caution">
    <text evidence="2">The sequence shown here is derived from an EMBL/GenBank/DDBJ whole genome shotgun (WGS) entry which is preliminary data.</text>
</comment>
<dbReference type="RefSeq" id="WP_317517321.1">
    <property type="nucleotide sequence ID" value="NZ_JAPTHD010000005.1"/>
</dbReference>
<gene>
    <name evidence="2" type="ORF">O0R41_13725</name>
</gene>
<keyword evidence="3" id="KW-1185">Reference proteome</keyword>